<dbReference type="InterPro" id="IPR052019">
    <property type="entry name" value="F420H2_bilvrd_red/Heme_oxyg"/>
</dbReference>
<proteinExistence type="predicted"/>
<dbReference type="EMBL" id="FUWS01000009">
    <property type="protein sequence ID" value="SKA26314.1"/>
    <property type="molecule type" value="Genomic_DNA"/>
</dbReference>
<dbReference type="STRING" id="1122192.SAMN02745673_03411"/>
<dbReference type="GO" id="GO:0070967">
    <property type="term" value="F:coenzyme F420 binding"/>
    <property type="evidence" value="ECO:0007669"/>
    <property type="project" value="TreeGrafter"/>
</dbReference>
<dbReference type="Proteomes" id="UP000190637">
    <property type="component" value="Unassembled WGS sequence"/>
</dbReference>
<dbReference type="RefSeq" id="WP_235001049.1">
    <property type="nucleotide sequence ID" value="NZ_FUWS01000009.1"/>
</dbReference>
<keyword evidence="1" id="KW-0560">Oxidoreductase</keyword>
<reference evidence="3 4" key="1">
    <citation type="submission" date="2017-02" db="EMBL/GenBank/DDBJ databases">
        <authorList>
            <person name="Peterson S.W."/>
        </authorList>
    </citation>
    <scope>NUCLEOTIDE SEQUENCE [LARGE SCALE GENOMIC DNA]</scope>
    <source>
        <strain evidence="3 4">DSM 45154</strain>
    </source>
</reference>
<dbReference type="AlphaFoldDB" id="A0A1T4SDG2"/>
<dbReference type="InterPro" id="IPR011576">
    <property type="entry name" value="Pyridox_Oxase_N"/>
</dbReference>
<evidence type="ECO:0000259" key="2">
    <source>
        <dbReference type="Pfam" id="PF01243"/>
    </source>
</evidence>
<dbReference type="GO" id="GO:0016627">
    <property type="term" value="F:oxidoreductase activity, acting on the CH-CH group of donors"/>
    <property type="evidence" value="ECO:0007669"/>
    <property type="project" value="TreeGrafter"/>
</dbReference>
<evidence type="ECO:0000313" key="4">
    <source>
        <dbReference type="Proteomes" id="UP000190637"/>
    </source>
</evidence>
<organism evidence="3 4">
    <name type="scientific">Marinactinospora thermotolerans DSM 45154</name>
    <dbReference type="NCBI Taxonomy" id="1122192"/>
    <lineage>
        <taxon>Bacteria</taxon>
        <taxon>Bacillati</taxon>
        <taxon>Actinomycetota</taxon>
        <taxon>Actinomycetes</taxon>
        <taxon>Streptosporangiales</taxon>
        <taxon>Nocardiopsidaceae</taxon>
        <taxon>Marinactinospora</taxon>
    </lineage>
</organism>
<dbReference type="PANTHER" id="PTHR35176:SF6">
    <property type="entry name" value="HEME OXYGENASE HI_0854-RELATED"/>
    <property type="match status" value="1"/>
</dbReference>
<evidence type="ECO:0000256" key="1">
    <source>
        <dbReference type="ARBA" id="ARBA00023002"/>
    </source>
</evidence>
<keyword evidence="4" id="KW-1185">Reference proteome</keyword>
<gene>
    <name evidence="3" type="ORF">SAMN02745673_03411</name>
</gene>
<accession>A0A1T4SDG2</accession>
<dbReference type="Gene3D" id="2.30.110.10">
    <property type="entry name" value="Electron Transport, Fmn-binding Protein, Chain A"/>
    <property type="match status" value="1"/>
</dbReference>
<dbReference type="Pfam" id="PF01243">
    <property type="entry name" value="PNPOx_N"/>
    <property type="match status" value="1"/>
</dbReference>
<dbReference type="GO" id="GO:0005829">
    <property type="term" value="C:cytosol"/>
    <property type="evidence" value="ECO:0007669"/>
    <property type="project" value="TreeGrafter"/>
</dbReference>
<dbReference type="PANTHER" id="PTHR35176">
    <property type="entry name" value="HEME OXYGENASE HI_0854-RELATED"/>
    <property type="match status" value="1"/>
</dbReference>
<dbReference type="SUPFAM" id="SSF50475">
    <property type="entry name" value="FMN-binding split barrel"/>
    <property type="match status" value="1"/>
</dbReference>
<feature type="domain" description="Pyridoxamine 5'-phosphate oxidase N-terminal" evidence="2">
    <location>
        <begin position="20"/>
        <end position="120"/>
    </location>
</feature>
<name>A0A1T4SDG2_9ACTN</name>
<dbReference type="InterPro" id="IPR012349">
    <property type="entry name" value="Split_barrel_FMN-bd"/>
</dbReference>
<protein>
    <submittedName>
        <fullName evidence="3">PPOX class probable F420-dependent enzyme</fullName>
    </submittedName>
</protein>
<sequence>MSNGRASRSPHQRDRIRMSDHEVAAFLAEHRKVQVATVGRNGEPHLSTLFYAMLEGRLAFWTYAASQKVVNLRRRPTMTCLVEDGEEYARLRGVTLYGTAEIHADPTTVLHVGAAVAARMAGVGVEELGDVRAGLERAGRKRVAVFLSVRRVASWDHTKLMR</sequence>
<evidence type="ECO:0000313" key="3">
    <source>
        <dbReference type="EMBL" id="SKA26314.1"/>
    </source>
</evidence>